<dbReference type="STRING" id="207949.RED65_02113"/>
<dbReference type="RefSeq" id="WP_007019279.1">
    <property type="nucleotide sequence ID" value="NZ_CH724123.1"/>
</dbReference>
<evidence type="ECO:0000313" key="2">
    <source>
        <dbReference type="EMBL" id="EAT10978.1"/>
    </source>
</evidence>
<evidence type="ECO:0000259" key="1">
    <source>
        <dbReference type="Pfam" id="PF13472"/>
    </source>
</evidence>
<organism evidence="2 3">
    <name type="scientific">Bermanella marisrubri</name>
    <dbReference type="NCBI Taxonomy" id="207949"/>
    <lineage>
        <taxon>Bacteria</taxon>
        <taxon>Pseudomonadati</taxon>
        <taxon>Pseudomonadota</taxon>
        <taxon>Gammaproteobacteria</taxon>
        <taxon>Oceanospirillales</taxon>
        <taxon>Oceanospirillaceae</taxon>
        <taxon>Bermanella</taxon>
    </lineage>
</organism>
<dbReference type="HOGENOM" id="CLU_050180_2_0_6"/>
<gene>
    <name evidence="2" type="ORF">RED65_02113</name>
</gene>
<evidence type="ECO:0000313" key="3">
    <source>
        <dbReference type="Proteomes" id="UP000004263"/>
    </source>
</evidence>
<sequence length="245" mass="27656">MSNTIQAILFWFKYALLLPTIVLQGKRLKQNSVRLPEADGARHYHFSEHGIELKHIGESTVAGVGVEHMKQGLTMQTVSALQNIPDIYPSNIDIYGVNGIALKPLLLQSHNWLNTKSTSSPCYIVTLGVNDTTGLTSIFDWSEGLMELIQRVRGQAKNAKIIFTHVPDMKRFPALPWPLNQFLGDRSALLDKALRRICETNECHYVEADIKIEEAYMAEDGYHPNAKGYERWGKKIADVICEAYQ</sequence>
<dbReference type="SUPFAM" id="SSF52266">
    <property type="entry name" value="SGNH hydrolase"/>
    <property type="match status" value="1"/>
</dbReference>
<dbReference type="GO" id="GO:0016788">
    <property type="term" value="F:hydrolase activity, acting on ester bonds"/>
    <property type="evidence" value="ECO:0007669"/>
    <property type="project" value="UniProtKB-ARBA"/>
</dbReference>
<comment type="caution">
    <text evidence="2">The sequence shown here is derived from an EMBL/GenBank/DDBJ whole genome shotgun (WGS) entry which is preliminary data.</text>
</comment>
<reference evidence="2 3" key="1">
    <citation type="submission" date="2006-03" db="EMBL/GenBank/DDBJ databases">
        <authorList>
            <person name="Pinhassi J."/>
            <person name="Pedros-Alio C."/>
            <person name="Ferriera S."/>
            <person name="Johnson J."/>
            <person name="Kravitz S."/>
            <person name="Halpern A."/>
            <person name="Remington K."/>
            <person name="Beeson K."/>
            <person name="Tran B."/>
            <person name="Rogers Y.-H."/>
            <person name="Friedman R."/>
            <person name="Venter J.C."/>
        </authorList>
    </citation>
    <scope>NUCLEOTIDE SEQUENCE [LARGE SCALE GENOMIC DNA]</scope>
    <source>
        <strain evidence="2 3">RED65</strain>
    </source>
</reference>
<feature type="domain" description="SGNH hydrolase-type esterase" evidence="1">
    <location>
        <begin position="56"/>
        <end position="231"/>
    </location>
</feature>
<dbReference type="Gene3D" id="3.40.50.1110">
    <property type="entry name" value="SGNH hydrolase"/>
    <property type="match status" value="1"/>
</dbReference>
<name>Q1MYG7_9GAMM</name>
<keyword evidence="3" id="KW-1185">Reference proteome</keyword>
<dbReference type="InterPro" id="IPR013830">
    <property type="entry name" value="SGNH_hydro"/>
</dbReference>
<proteinExistence type="predicted"/>
<dbReference type="OrthoDB" id="9804395at2"/>
<dbReference type="EMBL" id="AAQH01000026">
    <property type="protein sequence ID" value="EAT10978.1"/>
    <property type="molecule type" value="Genomic_DNA"/>
</dbReference>
<protein>
    <recommendedName>
        <fullName evidence="1">SGNH hydrolase-type esterase domain-containing protein</fullName>
    </recommendedName>
</protein>
<dbReference type="Pfam" id="PF13472">
    <property type="entry name" value="Lipase_GDSL_2"/>
    <property type="match status" value="1"/>
</dbReference>
<dbReference type="Proteomes" id="UP000004263">
    <property type="component" value="Unassembled WGS sequence"/>
</dbReference>
<dbReference type="CDD" id="cd01836">
    <property type="entry name" value="FeeA_FeeB_like"/>
    <property type="match status" value="1"/>
</dbReference>
<accession>Q1MYG7</accession>
<dbReference type="AlphaFoldDB" id="Q1MYG7"/>
<dbReference type="InterPro" id="IPR036514">
    <property type="entry name" value="SGNH_hydro_sf"/>
</dbReference>